<evidence type="ECO:0000313" key="4">
    <source>
        <dbReference type="EMBL" id="CAI6339097.1"/>
    </source>
</evidence>
<dbReference type="PANTHER" id="PTHR44845:SF6">
    <property type="entry name" value="BETA-ALANINE-ACTIVATING ENZYME"/>
    <property type="match status" value="1"/>
</dbReference>
<dbReference type="PANTHER" id="PTHR44845">
    <property type="entry name" value="CARRIER DOMAIN-CONTAINING PROTEIN"/>
    <property type="match status" value="1"/>
</dbReference>
<evidence type="ECO:0000256" key="2">
    <source>
        <dbReference type="ARBA" id="ARBA00022553"/>
    </source>
</evidence>
<keyword evidence="2" id="KW-0597">Phosphoprotein</keyword>
<sequence length="156" mass="16978">MLENAKPKFIPLNEEPTGGLVPWKKLCLGVDEIRDTASADTHNLALPTPIHHKDLAYIICTSSSTGKPKGVEVSHGAAANFLSSLRHHKPGCNERDRFFLAIMTVSFDMSVLELLLPILSGATMVITNSGDIKDPYEMLDLTKAHQITMQQATPAA</sequence>
<evidence type="ECO:0000256" key="1">
    <source>
        <dbReference type="ARBA" id="ARBA00022450"/>
    </source>
</evidence>
<comment type="caution">
    <text evidence="4">The sequence shown here is derived from an EMBL/GenBank/DDBJ whole genome shotgun (WGS) entry which is preliminary data.</text>
</comment>
<keyword evidence="1" id="KW-0596">Phosphopantetheine</keyword>
<evidence type="ECO:0000313" key="5">
    <source>
        <dbReference type="Proteomes" id="UP001152607"/>
    </source>
</evidence>
<reference evidence="4" key="1">
    <citation type="submission" date="2023-01" db="EMBL/GenBank/DDBJ databases">
        <authorList>
            <person name="Van Ghelder C."/>
            <person name="Rancurel C."/>
        </authorList>
    </citation>
    <scope>NUCLEOTIDE SEQUENCE</scope>
    <source>
        <strain evidence="4">CNCM I-4278</strain>
    </source>
</reference>
<dbReference type="SUPFAM" id="SSF56801">
    <property type="entry name" value="Acetyl-CoA synthetase-like"/>
    <property type="match status" value="1"/>
</dbReference>
<organism evidence="4 5">
    <name type="scientific">Periconia digitata</name>
    <dbReference type="NCBI Taxonomy" id="1303443"/>
    <lineage>
        <taxon>Eukaryota</taxon>
        <taxon>Fungi</taxon>
        <taxon>Dikarya</taxon>
        <taxon>Ascomycota</taxon>
        <taxon>Pezizomycotina</taxon>
        <taxon>Dothideomycetes</taxon>
        <taxon>Pleosporomycetidae</taxon>
        <taxon>Pleosporales</taxon>
        <taxon>Massarineae</taxon>
        <taxon>Periconiaceae</taxon>
        <taxon>Periconia</taxon>
    </lineage>
</organism>
<dbReference type="Gene3D" id="3.40.50.980">
    <property type="match status" value="2"/>
</dbReference>
<dbReference type="EMBL" id="CAOQHR010000008">
    <property type="protein sequence ID" value="CAI6339097.1"/>
    <property type="molecule type" value="Genomic_DNA"/>
</dbReference>
<evidence type="ECO:0000259" key="3">
    <source>
        <dbReference type="Pfam" id="PF00501"/>
    </source>
</evidence>
<dbReference type="InterPro" id="IPR000873">
    <property type="entry name" value="AMP-dep_synth/lig_dom"/>
</dbReference>
<dbReference type="Proteomes" id="UP001152607">
    <property type="component" value="Unassembled WGS sequence"/>
</dbReference>
<dbReference type="AlphaFoldDB" id="A0A9W4XY55"/>
<dbReference type="OrthoDB" id="416786at2759"/>
<gene>
    <name evidence="4" type="ORF">PDIGIT_LOCUS12239</name>
</gene>
<name>A0A9W4XY55_9PLEO</name>
<protein>
    <recommendedName>
        <fullName evidence="3">AMP-dependent synthetase/ligase domain-containing protein</fullName>
    </recommendedName>
</protein>
<proteinExistence type="predicted"/>
<feature type="domain" description="AMP-dependent synthetase/ligase" evidence="3">
    <location>
        <begin position="43"/>
        <end position="155"/>
    </location>
</feature>
<accession>A0A9W4XY55</accession>
<keyword evidence="5" id="KW-1185">Reference proteome</keyword>
<dbReference type="Pfam" id="PF00501">
    <property type="entry name" value="AMP-binding"/>
    <property type="match status" value="1"/>
</dbReference>